<keyword evidence="3" id="KW-1185">Reference proteome</keyword>
<dbReference type="GO" id="GO:0010073">
    <property type="term" value="P:meristem maintenance"/>
    <property type="evidence" value="ECO:0007669"/>
    <property type="project" value="InterPro"/>
</dbReference>
<dbReference type="AlphaFoldDB" id="A0A9D4A215"/>
<proteinExistence type="predicted"/>
<dbReference type="PANTHER" id="PTHR46033">
    <property type="entry name" value="PROTEIN MAIN-LIKE 2"/>
    <property type="match status" value="1"/>
</dbReference>
<dbReference type="Pfam" id="PF10536">
    <property type="entry name" value="PMD"/>
    <property type="match status" value="1"/>
</dbReference>
<protein>
    <recommendedName>
        <fullName evidence="1">Aminotransferase-like plant mobile domain-containing protein</fullName>
    </recommendedName>
</protein>
<accession>A0A9D4A215</accession>
<gene>
    <name evidence="2" type="ORF">J1N35_022194</name>
</gene>
<evidence type="ECO:0000313" key="3">
    <source>
        <dbReference type="Proteomes" id="UP000828251"/>
    </source>
</evidence>
<dbReference type="Proteomes" id="UP000828251">
    <property type="component" value="Unassembled WGS sequence"/>
</dbReference>
<evidence type="ECO:0000313" key="2">
    <source>
        <dbReference type="EMBL" id="KAH1082433.1"/>
    </source>
</evidence>
<dbReference type="InterPro" id="IPR019557">
    <property type="entry name" value="AminoTfrase-like_pln_mobile"/>
</dbReference>
<reference evidence="2 3" key="1">
    <citation type="journal article" date="2021" name="Plant Biotechnol. J.">
        <title>Multi-omics assisted identification of the key and species-specific regulatory components of drought-tolerant mechanisms in Gossypium stocksii.</title>
        <authorList>
            <person name="Yu D."/>
            <person name="Ke L."/>
            <person name="Zhang D."/>
            <person name="Wu Y."/>
            <person name="Sun Y."/>
            <person name="Mei J."/>
            <person name="Sun J."/>
            <person name="Sun Y."/>
        </authorList>
    </citation>
    <scope>NUCLEOTIDE SEQUENCE [LARGE SCALE GENOMIC DNA]</scope>
    <source>
        <strain evidence="3">cv. E1</strain>
        <tissue evidence="2">Leaf</tissue>
    </source>
</reference>
<dbReference type="EMBL" id="JAIQCV010000007">
    <property type="protein sequence ID" value="KAH1082433.1"/>
    <property type="molecule type" value="Genomic_DNA"/>
</dbReference>
<dbReference type="PANTHER" id="PTHR46033:SF8">
    <property type="entry name" value="PROTEIN MAINTENANCE OF MERISTEMS-LIKE"/>
    <property type="match status" value="1"/>
</dbReference>
<feature type="domain" description="Aminotransferase-like plant mobile" evidence="1">
    <location>
        <begin position="1"/>
        <end position="70"/>
    </location>
</feature>
<sequence length="120" mass="14036">MPNNTFNRVNLKYLPLLENFYAGSYNWRSAVLVVLYYEFCRATKHGVSNMADCLGLLQPWALYRLSFLEAIRHQPYSWPLINSSCECRILHQILQPLFLSRFMSKPICGALTCRCQLLNR</sequence>
<organism evidence="2 3">
    <name type="scientific">Gossypium stocksii</name>
    <dbReference type="NCBI Taxonomy" id="47602"/>
    <lineage>
        <taxon>Eukaryota</taxon>
        <taxon>Viridiplantae</taxon>
        <taxon>Streptophyta</taxon>
        <taxon>Embryophyta</taxon>
        <taxon>Tracheophyta</taxon>
        <taxon>Spermatophyta</taxon>
        <taxon>Magnoliopsida</taxon>
        <taxon>eudicotyledons</taxon>
        <taxon>Gunneridae</taxon>
        <taxon>Pentapetalae</taxon>
        <taxon>rosids</taxon>
        <taxon>malvids</taxon>
        <taxon>Malvales</taxon>
        <taxon>Malvaceae</taxon>
        <taxon>Malvoideae</taxon>
        <taxon>Gossypium</taxon>
    </lineage>
</organism>
<evidence type="ECO:0000259" key="1">
    <source>
        <dbReference type="Pfam" id="PF10536"/>
    </source>
</evidence>
<dbReference type="InterPro" id="IPR044824">
    <property type="entry name" value="MAIN-like"/>
</dbReference>
<name>A0A9D4A215_9ROSI</name>
<comment type="caution">
    <text evidence="2">The sequence shown here is derived from an EMBL/GenBank/DDBJ whole genome shotgun (WGS) entry which is preliminary data.</text>
</comment>